<evidence type="ECO:0000313" key="3">
    <source>
        <dbReference type="Proteomes" id="UP001432312"/>
    </source>
</evidence>
<sequence length="177" mass="18250">MRRARLVTAWTTVGAVVLTGCGAAGDLPLIAVHHGADGTPQVTMVPCGEDGVGAAELRVFPPGAGTASGPGPDGPAAPGGPMSESWMAADSRPSAGAAAFPLFSPPASWAVRRWDGERRLLPGFRYTVRFRPPGSDAYAGVLAFATEDLDGLAADEVWADGRAMSRTAFRRLAEDAC</sequence>
<keyword evidence="3" id="KW-1185">Reference proteome</keyword>
<feature type="compositionally biased region" description="Low complexity" evidence="1">
    <location>
        <begin position="61"/>
        <end position="81"/>
    </location>
</feature>
<accession>A0ABZ1QB89</accession>
<organism evidence="2 3">
    <name type="scientific">Streptomyces erythrochromogenes</name>
    <dbReference type="NCBI Taxonomy" id="285574"/>
    <lineage>
        <taxon>Bacteria</taxon>
        <taxon>Bacillati</taxon>
        <taxon>Actinomycetota</taxon>
        <taxon>Actinomycetes</taxon>
        <taxon>Kitasatosporales</taxon>
        <taxon>Streptomycetaceae</taxon>
        <taxon>Streptomyces</taxon>
    </lineage>
</organism>
<reference evidence="2" key="1">
    <citation type="submission" date="2022-10" db="EMBL/GenBank/DDBJ databases">
        <title>The complete genomes of actinobacterial strains from the NBC collection.</title>
        <authorList>
            <person name="Joergensen T.S."/>
            <person name="Alvarez Arevalo M."/>
            <person name="Sterndorff E.B."/>
            <person name="Faurdal D."/>
            <person name="Vuksanovic O."/>
            <person name="Mourched A.-S."/>
            <person name="Charusanti P."/>
            <person name="Shaw S."/>
            <person name="Blin K."/>
            <person name="Weber T."/>
        </authorList>
    </citation>
    <scope>NUCLEOTIDE SEQUENCE</scope>
    <source>
        <strain evidence="2">NBC_00303</strain>
    </source>
</reference>
<name>A0ABZ1QB89_9ACTN</name>
<proteinExistence type="predicted"/>
<feature type="region of interest" description="Disordered" evidence="1">
    <location>
        <begin position="60"/>
        <end position="90"/>
    </location>
</feature>
<gene>
    <name evidence="2" type="ORF">OHA91_12050</name>
</gene>
<evidence type="ECO:0000256" key="1">
    <source>
        <dbReference type="SAM" id="MobiDB-lite"/>
    </source>
</evidence>
<dbReference type="PROSITE" id="PS51257">
    <property type="entry name" value="PROKAR_LIPOPROTEIN"/>
    <property type="match status" value="1"/>
</dbReference>
<evidence type="ECO:0008006" key="4">
    <source>
        <dbReference type="Google" id="ProtNLM"/>
    </source>
</evidence>
<dbReference type="Proteomes" id="UP001432312">
    <property type="component" value="Chromosome"/>
</dbReference>
<dbReference type="EMBL" id="CP108036">
    <property type="protein sequence ID" value="WUN79173.1"/>
    <property type="molecule type" value="Genomic_DNA"/>
</dbReference>
<protein>
    <recommendedName>
        <fullName evidence="4">Lipoprotein</fullName>
    </recommendedName>
</protein>
<evidence type="ECO:0000313" key="2">
    <source>
        <dbReference type="EMBL" id="WUN79173.1"/>
    </source>
</evidence>
<dbReference type="RefSeq" id="WP_063835522.1">
    <property type="nucleotide sequence ID" value="NZ_CP108036.1"/>
</dbReference>
<dbReference type="GeneID" id="95496777"/>